<reference evidence="2" key="1">
    <citation type="submission" date="2013-02" db="EMBL/GenBank/DDBJ databases">
        <authorList>
            <consortium name="The Broad Institute Genome Sequencing Platform"/>
            <person name="Cuomo C."/>
            <person name="Becnel J."/>
            <person name="Sanscrainte N."/>
            <person name="Walker B."/>
            <person name="Young S.K."/>
            <person name="Zeng Q."/>
            <person name="Gargeya S."/>
            <person name="Fitzgerald M."/>
            <person name="Haas B."/>
            <person name="Abouelleil A."/>
            <person name="Alvarado L."/>
            <person name="Arachchi H.M."/>
            <person name="Berlin A.M."/>
            <person name="Chapman S.B."/>
            <person name="Dewar J."/>
            <person name="Goldberg J."/>
            <person name="Griggs A."/>
            <person name="Gujja S."/>
            <person name="Hansen M."/>
            <person name="Howarth C."/>
            <person name="Imamovic A."/>
            <person name="Larimer J."/>
            <person name="McCowan C."/>
            <person name="Murphy C."/>
            <person name="Neiman D."/>
            <person name="Pearson M."/>
            <person name="Priest M."/>
            <person name="Roberts A."/>
            <person name="Saif S."/>
            <person name="Shea T."/>
            <person name="Sisk P."/>
            <person name="Sykes S."/>
            <person name="Wortman J."/>
            <person name="Nusbaum C."/>
            <person name="Birren B."/>
        </authorList>
    </citation>
    <scope>NUCLEOTIDE SEQUENCE [LARGE SCALE GENOMIC DNA]</scope>
    <source>
        <strain evidence="2">PRA339</strain>
    </source>
</reference>
<reference evidence="1 2" key="2">
    <citation type="submission" date="2014-03" db="EMBL/GenBank/DDBJ databases">
        <title>The Genome Sequence of Anncaliia algerae insect isolate PRA339.</title>
        <authorList>
            <consortium name="The Broad Institute Genome Sequencing Platform"/>
            <consortium name="The Broad Institute Genome Sequencing Center for Infectious Disease"/>
            <person name="Cuomo C."/>
            <person name="Becnel J."/>
            <person name="Sanscrainte N."/>
            <person name="Walker B."/>
            <person name="Young S.K."/>
            <person name="Zeng Q."/>
            <person name="Gargeya S."/>
            <person name="Fitzgerald M."/>
            <person name="Haas B."/>
            <person name="Abouelleil A."/>
            <person name="Alvarado L."/>
            <person name="Arachchi H.M."/>
            <person name="Berlin A.M."/>
            <person name="Chapman S.B."/>
            <person name="Dewar J."/>
            <person name="Goldberg J."/>
            <person name="Griggs A."/>
            <person name="Gujja S."/>
            <person name="Hansen M."/>
            <person name="Howarth C."/>
            <person name="Imamovic A."/>
            <person name="Larimer J."/>
            <person name="McCowan C."/>
            <person name="Murphy C."/>
            <person name="Neiman D."/>
            <person name="Pearson M."/>
            <person name="Priest M."/>
            <person name="Roberts A."/>
            <person name="Saif S."/>
            <person name="Shea T."/>
            <person name="Sisk P."/>
            <person name="Sykes S."/>
            <person name="Wortman J."/>
            <person name="Nusbaum C."/>
            <person name="Birren B."/>
        </authorList>
    </citation>
    <scope>NUCLEOTIDE SEQUENCE [LARGE SCALE GENOMIC DNA]</scope>
    <source>
        <strain evidence="1 2">PRA339</strain>
    </source>
</reference>
<evidence type="ECO:0000313" key="1">
    <source>
        <dbReference type="EMBL" id="KCZ79899.1"/>
    </source>
</evidence>
<organism evidence="1 2">
    <name type="scientific">Anncaliia algerae PRA339</name>
    <dbReference type="NCBI Taxonomy" id="1288291"/>
    <lineage>
        <taxon>Eukaryota</taxon>
        <taxon>Fungi</taxon>
        <taxon>Fungi incertae sedis</taxon>
        <taxon>Microsporidia</taxon>
        <taxon>Tubulinosematoidea</taxon>
        <taxon>Tubulinosematidae</taxon>
        <taxon>Anncaliia</taxon>
    </lineage>
</organism>
<proteinExistence type="predicted"/>
<name>A0A059EYS0_9MICR</name>
<dbReference type="Proteomes" id="UP000030655">
    <property type="component" value="Unassembled WGS sequence"/>
</dbReference>
<protein>
    <submittedName>
        <fullName evidence="1">Uncharacterized protein</fullName>
    </submittedName>
</protein>
<evidence type="ECO:0000313" key="2">
    <source>
        <dbReference type="Proteomes" id="UP000030655"/>
    </source>
</evidence>
<dbReference type="AlphaFoldDB" id="A0A059EYS0"/>
<gene>
    <name evidence="1" type="ORF">H312_02701</name>
</gene>
<accession>A0A059EYS0</accession>
<dbReference type="HOGENOM" id="CLU_1975703_0_0_1"/>
<dbReference type="EMBL" id="KK365220">
    <property type="protein sequence ID" value="KCZ79899.1"/>
    <property type="molecule type" value="Genomic_DNA"/>
</dbReference>
<dbReference type="OrthoDB" id="2188617at2759"/>
<dbReference type="VEuPathDB" id="MicrosporidiaDB:H312_02701"/>
<sequence length="148" mass="17353">MKKELTLGGKKRHTFKPKLNSTTEPISVETIREETIPIVDRIFTSSIAKPTLKSKIDDKVFELTQEISEMKFNHDNDPQIISLKKYDIIEFNKEDEFYFQIDDEINVNEFTVSNKKLLPMRICDEIVFEINNGEINEVGLVKQMYFTE</sequence>
<keyword evidence="2" id="KW-1185">Reference proteome</keyword>